<comment type="subunit">
    <text evidence="2">The complex is composed of two ATP-binding proteins (CysA), two transmembrane proteins (CysT and CysW) and a solute-binding protein (CysP).</text>
</comment>
<evidence type="ECO:0000256" key="1">
    <source>
        <dbReference type="ARBA" id="ARBA00004651"/>
    </source>
</evidence>
<evidence type="ECO:0000313" key="12">
    <source>
        <dbReference type="EMBL" id="ODA65949.1"/>
    </source>
</evidence>
<dbReference type="STRING" id="1177755.A7A08_03180"/>
<dbReference type="InterPro" id="IPR035906">
    <property type="entry name" value="MetI-like_sf"/>
</dbReference>
<evidence type="ECO:0000256" key="9">
    <source>
        <dbReference type="SAM" id="MobiDB-lite"/>
    </source>
</evidence>
<evidence type="ECO:0000256" key="4">
    <source>
        <dbReference type="ARBA" id="ARBA00022692"/>
    </source>
</evidence>
<accession>A0A1E2RV74</accession>
<proteinExistence type="predicted"/>
<dbReference type="InterPro" id="IPR005667">
    <property type="entry name" value="Sulph_transpt2"/>
</dbReference>
<dbReference type="GO" id="GO:0005886">
    <property type="term" value="C:plasma membrane"/>
    <property type="evidence" value="ECO:0007669"/>
    <property type="project" value="UniProtKB-SubCell"/>
</dbReference>
<evidence type="ECO:0000256" key="3">
    <source>
        <dbReference type="ARBA" id="ARBA00022448"/>
    </source>
</evidence>
<comment type="subcellular location">
    <subcellularLocation>
        <location evidence="1">Cell membrane</location>
        <topology evidence="1">Multi-pass membrane protein</topology>
    </subcellularLocation>
</comment>
<dbReference type="PANTHER" id="PTHR30406">
    <property type="entry name" value="SULFATE TRANSPORT SYSTEM PERMEASE PROTEIN"/>
    <property type="match status" value="1"/>
</dbReference>
<feature type="transmembrane region" description="Helical" evidence="10">
    <location>
        <begin position="82"/>
        <end position="112"/>
    </location>
</feature>
<feature type="region of interest" description="Disordered" evidence="9">
    <location>
        <begin position="159"/>
        <end position="200"/>
    </location>
</feature>
<protein>
    <submittedName>
        <fullName evidence="12">Sulfate transport system permease protein CysW</fullName>
    </submittedName>
</protein>
<dbReference type="PANTHER" id="PTHR30406:SF1">
    <property type="entry name" value="SULFATE TRANSPORT SYSTEM PERMEASE PROTEIN CYSW"/>
    <property type="match status" value="1"/>
</dbReference>
<organism evidence="12 13">
    <name type="scientific">Methyloligella halotolerans</name>
    <dbReference type="NCBI Taxonomy" id="1177755"/>
    <lineage>
        <taxon>Bacteria</taxon>
        <taxon>Pseudomonadati</taxon>
        <taxon>Pseudomonadota</taxon>
        <taxon>Alphaproteobacteria</taxon>
        <taxon>Hyphomicrobiales</taxon>
        <taxon>Hyphomicrobiaceae</taxon>
        <taxon>Methyloligella</taxon>
    </lineage>
</organism>
<dbReference type="CDD" id="cd06261">
    <property type="entry name" value="TM_PBP2"/>
    <property type="match status" value="1"/>
</dbReference>
<dbReference type="EMBL" id="MASI01000013">
    <property type="protein sequence ID" value="ODA65949.1"/>
    <property type="molecule type" value="Genomic_DNA"/>
</dbReference>
<feature type="compositionally biased region" description="Basic residues" evidence="9">
    <location>
        <begin position="189"/>
        <end position="200"/>
    </location>
</feature>
<dbReference type="PATRIC" id="fig|1177755.3.peg.3209"/>
<evidence type="ECO:0000259" key="11">
    <source>
        <dbReference type="PROSITE" id="PS50928"/>
    </source>
</evidence>
<gene>
    <name evidence="12" type="ORF">A7A08_03180</name>
</gene>
<evidence type="ECO:0000256" key="7">
    <source>
        <dbReference type="ARBA" id="ARBA00023136"/>
    </source>
</evidence>
<evidence type="ECO:0000313" key="13">
    <source>
        <dbReference type="Proteomes" id="UP000095087"/>
    </source>
</evidence>
<keyword evidence="6" id="KW-0764">Sulfate transport</keyword>
<dbReference type="Proteomes" id="UP000095087">
    <property type="component" value="Unassembled WGS sequence"/>
</dbReference>
<feature type="compositionally biased region" description="Low complexity" evidence="9">
    <location>
        <begin position="159"/>
        <end position="188"/>
    </location>
</feature>
<dbReference type="GO" id="GO:0015419">
    <property type="term" value="F:ABC-type sulfate transporter activity"/>
    <property type="evidence" value="ECO:0007669"/>
    <property type="project" value="InterPro"/>
</dbReference>
<evidence type="ECO:0000256" key="10">
    <source>
        <dbReference type="SAM" id="Phobius"/>
    </source>
</evidence>
<feature type="transmembrane region" description="Helical" evidence="10">
    <location>
        <begin position="124"/>
        <end position="147"/>
    </location>
</feature>
<evidence type="ECO:0000256" key="5">
    <source>
        <dbReference type="ARBA" id="ARBA00022989"/>
    </source>
</evidence>
<keyword evidence="4 10" id="KW-0812">Transmembrane</keyword>
<dbReference type="InterPro" id="IPR000515">
    <property type="entry name" value="MetI-like"/>
</dbReference>
<evidence type="ECO:0000256" key="6">
    <source>
        <dbReference type="ARBA" id="ARBA00023032"/>
    </source>
</evidence>
<sequence length="200" mass="20812">MSDAMSEIAYADGRMAAIAPLLPGRGSQRRATDESGAARWALIAIAAAFLGLFVLLPLGAVFTEAFRAGTAAFWEAISEPDAVAALKLTLLAAGIAVPANLVFGVAASWAIAKHEFRGKSLLNTLIDLPFSISPVISGLIYILLFGAQSALGPCCANTASKSSSRSRASCSRPSSSPFPSSPVSSFRSCRSRAPTRRKPP</sequence>
<comment type="caution">
    <text evidence="12">The sequence shown here is derived from an EMBL/GenBank/DDBJ whole genome shotgun (WGS) entry which is preliminary data.</text>
</comment>
<dbReference type="PROSITE" id="PS50928">
    <property type="entry name" value="ABC_TM1"/>
    <property type="match status" value="1"/>
</dbReference>
<keyword evidence="13" id="KW-1185">Reference proteome</keyword>
<feature type="transmembrane region" description="Helical" evidence="10">
    <location>
        <begin position="40"/>
        <end position="62"/>
    </location>
</feature>
<comment type="function">
    <text evidence="8">Part of the ABC transporter complex CysAWTP (TC 3.A.1.6.1) involved in sulfate/thiosulfate import. Probably responsible for the translocation of the substrate across the membrane.</text>
</comment>
<dbReference type="SUPFAM" id="SSF161098">
    <property type="entry name" value="MetI-like"/>
    <property type="match status" value="1"/>
</dbReference>
<feature type="domain" description="ABC transmembrane type-1" evidence="11">
    <location>
        <begin position="86"/>
        <end position="200"/>
    </location>
</feature>
<keyword evidence="5 10" id="KW-1133">Transmembrane helix</keyword>
<evidence type="ECO:0000256" key="8">
    <source>
        <dbReference type="ARBA" id="ARBA00025323"/>
    </source>
</evidence>
<evidence type="ECO:0000256" key="2">
    <source>
        <dbReference type="ARBA" id="ARBA00011779"/>
    </source>
</evidence>
<keyword evidence="7 10" id="KW-0472">Membrane</keyword>
<reference evidence="12 13" key="1">
    <citation type="submission" date="2016-07" db="EMBL/GenBank/DDBJ databases">
        <title>Draft genome sequence of Methyloligella halotolerans C2T (VKM B-2706T=CCUG 61687T=DSM 25045T), a halotolerant polyhydroxybutyrate accumulating methylotroph.</title>
        <authorList>
            <person name="Vasilenko O.V."/>
            <person name="Doronina N.V."/>
            <person name="Poroshina M.N."/>
            <person name="Tarlachkov S.V."/>
            <person name="Trotsenko Y.A."/>
        </authorList>
    </citation>
    <scope>NUCLEOTIDE SEQUENCE [LARGE SCALE GENOMIC DNA]</scope>
    <source>
        <strain evidence="12 13">VKM B-2706</strain>
    </source>
</reference>
<name>A0A1E2RV74_9HYPH</name>
<dbReference type="Gene3D" id="1.10.3720.10">
    <property type="entry name" value="MetI-like"/>
    <property type="match status" value="1"/>
</dbReference>
<keyword evidence="3" id="KW-0813">Transport</keyword>
<dbReference type="AlphaFoldDB" id="A0A1E2RV74"/>